<dbReference type="PANTHER" id="PTHR11941">
    <property type="entry name" value="ENOYL-COA HYDRATASE-RELATED"/>
    <property type="match status" value="1"/>
</dbReference>
<dbReference type="PANTHER" id="PTHR11941:SF54">
    <property type="entry name" value="ENOYL-COA HYDRATASE, MITOCHONDRIAL"/>
    <property type="match status" value="1"/>
</dbReference>
<dbReference type="RefSeq" id="WP_149356884.1">
    <property type="nucleotide sequence ID" value="NZ_BKBW01000013.1"/>
</dbReference>
<dbReference type="InterPro" id="IPR029045">
    <property type="entry name" value="ClpP/crotonase-like_dom_sf"/>
</dbReference>
<dbReference type="CDD" id="cd06558">
    <property type="entry name" value="crotonase-like"/>
    <property type="match status" value="1"/>
</dbReference>
<gene>
    <name evidence="3" type="ORF">CTTA_4485</name>
</gene>
<evidence type="ECO:0000313" key="4">
    <source>
        <dbReference type="Proteomes" id="UP000323105"/>
    </source>
</evidence>
<dbReference type="Proteomes" id="UP000323105">
    <property type="component" value="Unassembled WGS sequence"/>
</dbReference>
<organism evidence="3 4">
    <name type="scientific">Comamonas testosteroni</name>
    <name type="common">Pseudomonas testosteroni</name>
    <dbReference type="NCBI Taxonomy" id="285"/>
    <lineage>
        <taxon>Bacteria</taxon>
        <taxon>Pseudomonadati</taxon>
        <taxon>Pseudomonadota</taxon>
        <taxon>Betaproteobacteria</taxon>
        <taxon>Burkholderiales</taxon>
        <taxon>Comamonadaceae</taxon>
        <taxon>Comamonas</taxon>
    </lineage>
</organism>
<proteinExistence type="inferred from homology"/>
<dbReference type="EMBL" id="BKBW01000013">
    <property type="protein sequence ID" value="GEQ77480.1"/>
    <property type="molecule type" value="Genomic_DNA"/>
</dbReference>
<name>A0A5A7MJ18_COMTE</name>
<comment type="caution">
    <text evidence="3">The sequence shown here is derived from an EMBL/GenBank/DDBJ whole genome shotgun (WGS) entry which is preliminary data.</text>
</comment>
<dbReference type="Gene3D" id="3.90.226.10">
    <property type="entry name" value="2-enoyl-CoA Hydratase, Chain A, domain 1"/>
    <property type="match status" value="1"/>
</dbReference>
<accession>A0A5A7MJ18</accession>
<sequence>MSEVSYHSEGGVAIITFSRPQAKNALNSAACEQLHAAWKRFASDDADRVAILTAEGPHFCTGADTRDMPDNVLQCMPNLAVKCDKPIIAAVSGWVLGAGASMAVMSDMVFAATDSRFVYPEAKVGAFAGLMGGFPGRMQVKAGMQWTMTGDPMNAQRAYEIGLVNELCEPGEQTKRALEIARKIAANAPLVTRALKSLAYSTLAKGPVEQHFAHNLMLQEIRNSADYNEGLAAVNDKRPPVFIGR</sequence>
<comment type="similarity">
    <text evidence="1 2">Belongs to the enoyl-CoA hydratase/isomerase family.</text>
</comment>
<dbReference type="SUPFAM" id="SSF52096">
    <property type="entry name" value="ClpP/crotonase"/>
    <property type="match status" value="1"/>
</dbReference>
<dbReference type="GO" id="GO:0003824">
    <property type="term" value="F:catalytic activity"/>
    <property type="evidence" value="ECO:0007669"/>
    <property type="project" value="InterPro"/>
</dbReference>
<dbReference type="PROSITE" id="PS00166">
    <property type="entry name" value="ENOYL_COA_HYDRATASE"/>
    <property type="match status" value="1"/>
</dbReference>
<dbReference type="AlphaFoldDB" id="A0A5A7MJ18"/>
<dbReference type="InterPro" id="IPR001753">
    <property type="entry name" value="Enoyl-CoA_hydra/iso"/>
</dbReference>
<evidence type="ECO:0000313" key="3">
    <source>
        <dbReference type="EMBL" id="GEQ77480.1"/>
    </source>
</evidence>
<evidence type="ECO:0000256" key="1">
    <source>
        <dbReference type="ARBA" id="ARBA00005254"/>
    </source>
</evidence>
<dbReference type="Pfam" id="PF00378">
    <property type="entry name" value="ECH_1"/>
    <property type="match status" value="1"/>
</dbReference>
<evidence type="ECO:0000256" key="2">
    <source>
        <dbReference type="RuleBase" id="RU003707"/>
    </source>
</evidence>
<dbReference type="GO" id="GO:0006635">
    <property type="term" value="P:fatty acid beta-oxidation"/>
    <property type="evidence" value="ECO:0007669"/>
    <property type="project" value="TreeGrafter"/>
</dbReference>
<dbReference type="InterPro" id="IPR018376">
    <property type="entry name" value="Enoyl-CoA_hyd/isom_CS"/>
</dbReference>
<protein>
    <submittedName>
        <fullName evidence="3">Crotonase</fullName>
    </submittedName>
</protein>
<reference evidence="3 4" key="1">
    <citation type="journal article" date="2019" name="Microbiol. Resour. Announc.">
        <title>Draft Genome Sequence of Comamonas testosteroni TA441, a Bacterium That Has a Cryptic Phenol Degradation Gene Cluster.</title>
        <authorList>
            <person name="Arai H."/>
            <person name="Ishii M."/>
        </authorList>
    </citation>
    <scope>NUCLEOTIDE SEQUENCE [LARGE SCALE GENOMIC DNA]</scope>
    <source>
        <strain evidence="3 4">TA441</strain>
    </source>
</reference>